<evidence type="ECO:0000313" key="2">
    <source>
        <dbReference type="Proteomes" id="UP001321760"/>
    </source>
</evidence>
<sequence length="57" mass="6555">MPSNPAKKKKTVVVWVWTCCSCGRGGPDMMILRVEFCPSCRHPRCTRCEADRVRQSR</sequence>
<comment type="caution">
    <text evidence="1">The sequence shown here is derived from an EMBL/GenBank/DDBJ whole genome shotgun (WGS) entry which is preliminary data.</text>
</comment>
<accession>A0AAV9GDY8</accession>
<name>A0AAV9GDY8_9PEZI</name>
<dbReference type="Proteomes" id="UP001321760">
    <property type="component" value="Unassembled WGS sequence"/>
</dbReference>
<reference evidence="1" key="2">
    <citation type="submission" date="2023-05" db="EMBL/GenBank/DDBJ databases">
        <authorList>
            <consortium name="Lawrence Berkeley National Laboratory"/>
            <person name="Steindorff A."/>
            <person name="Hensen N."/>
            <person name="Bonometti L."/>
            <person name="Westerberg I."/>
            <person name="Brannstrom I.O."/>
            <person name="Guillou S."/>
            <person name="Cros-Aarteil S."/>
            <person name="Calhoun S."/>
            <person name="Haridas S."/>
            <person name="Kuo A."/>
            <person name="Mondo S."/>
            <person name="Pangilinan J."/>
            <person name="Riley R."/>
            <person name="Labutti K."/>
            <person name="Andreopoulos B."/>
            <person name="Lipzen A."/>
            <person name="Chen C."/>
            <person name="Yanf M."/>
            <person name="Daum C."/>
            <person name="Ng V."/>
            <person name="Clum A."/>
            <person name="Ohm R."/>
            <person name="Martin F."/>
            <person name="Silar P."/>
            <person name="Natvig D."/>
            <person name="Lalanne C."/>
            <person name="Gautier V."/>
            <person name="Ament-Velasquez S.L."/>
            <person name="Kruys A."/>
            <person name="Hutchinson M.I."/>
            <person name="Powell A.J."/>
            <person name="Barry K."/>
            <person name="Miller A.N."/>
            <person name="Grigoriev I.V."/>
            <person name="Debuchy R."/>
            <person name="Gladieux P."/>
            <person name="Thoren M.H."/>
            <person name="Johannesson H."/>
        </authorList>
    </citation>
    <scope>NUCLEOTIDE SEQUENCE</scope>
    <source>
        <strain evidence="1">PSN243</strain>
    </source>
</reference>
<evidence type="ECO:0000313" key="1">
    <source>
        <dbReference type="EMBL" id="KAK4446680.1"/>
    </source>
</evidence>
<gene>
    <name evidence="1" type="ORF">QBC34DRAFT_411160</name>
</gene>
<protein>
    <submittedName>
        <fullName evidence="1">Uncharacterized protein</fullName>
    </submittedName>
</protein>
<keyword evidence="2" id="KW-1185">Reference proteome</keyword>
<dbReference type="AlphaFoldDB" id="A0AAV9GDY8"/>
<proteinExistence type="predicted"/>
<dbReference type="EMBL" id="MU865955">
    <property type="protein sequence ID" value="KAK4446680.1"/>
    <property type="molecule type" value="Genomic_DNA"/>
</dbReference>
<reference evidence="1" key="1">
    <citation type="journal article" date="2023" name="Mol. Phylogenet. Evol.">
        <title>Genome-scale phylogeny and comparative genomics of the fungal order Sordariales.</title>
        <authorList>
            <person name="Hensen N."/>
            <person name="Bonometti L."/>
            <person name="Westerberg I."/>
            <person name="Brannstrom I.O."/>
            <person name="Guillou S."/>
            <person name="Cros-Aarteil S."/>
            <person name="Calhoun S."/>
            <person name="Haridas S."/>
            <person name="Kuo A."/>
            <person name="Mondo S."/>
            <person name="Pangilinan J."/>
            <person name="Riley R."/>
            <person name="LaButti K."/>
            <person name="Andreopoulos B."/>
            <person name="Lipzen A."/>
            <person name="Chen C."/>
            <person name="Yan M."/>
            <person name="Daum C."/>
            <person name="Ng V."/>
            <person name="Clum A."/>
            <person name="Steindorff A."/>
            <person name="Ohm R.A."/>
            <person name="Martin F."/>
            <person name="Silar P."/>
            <person name="Natvig D.O."/>
            <person name="Lalanne C."/>
            <person name="Gautier V."/>
            <person name="Ament-Velasquez S.L."/>
            <person name="Kruys A."/>
            <person name="Hutchinson M.I."/>
            <person name="Powell A.J."/>
            <person name="Barry K."/>
            <person name="Miller A.N."/>
            <person name="Grigoriev I.V."/>
            <person name="Debuchy R."/>
            <person name="Gladieux P."/>
            <person name="Hiltunen Thoren M."/>
            <person name="Johannesson H."/>
        </authorList>
    </citation>
    <scope>NUCLEOTIDE SEQUENCE</scope>
    <source>
        <strain evidence="1">PSN243</strain>
    </source>
</reference>
<organism evidence="1 2">
    <name type="scientific">Podospora aff. communis PSN243</name>
    <dbReference type="NCBI Taxonomy" id="3040156"/>
    <lineage>
        <taxon>Eukaryota</taxon>
        <taxon>Fungi</taxon>
        <taxon>Dikarya</taxon>
        <taxon>Ascomycota</taxon>
        <taxon>Pezizomycotina</taxon>
        <taxon>Sordariomycetes</taxon>
        <taxon>Sordariomycetidae</taxon>
        <taxon>Sordariales</taxon>
        <taxon>Podosporaceae</taxon>
        <taxon>Podospora</taxon>
    </lineage>
</organism>